<keyword evidence="1" id="KW-1133">Transmembrane helix</keyword>
<name>A0ABZ2G7H5_9GAMM</name>
<dbReference type="RefSeq" id="WP_264498182.1">
    <property type="nucleotide sequence ID" value="NZ_CP109947.1"/>
</dbReference>
<proteinExistence type="predicted"/>
<reference evidence="2 3" key="1">
    <citation type="journal article" date="2024" name="Front. Plant Sci.">
        <title>Comprehensive phenomic and genomic studies of the species, Pectobacterium cacticida and proposal for reclassification as Alcorniella cacticida comb. nov.</title>
        <authorList>
            <person name="Jonca J."/>
            <person name="Pirhonen M."/>
            <person name="Waleron M.M."/>
            <person name="Gawor J."/>
            <person name="Mrozik A."/>
            <person name="Smoktunowicz M."/>
            <person name="Waleron K."/>
            <person name="Waleron M."/>
        </authorList>
    </citation>
    <scope>NUCLEOTIDE SEQUENCE [LARGE SCALE GENOMIC DNA]</scope>
    <source>
        <strain evidence="2 3">DPMP6</strain>
    </source>
</reference>
<evidence type="ECO:0008006" key="4">
    <source>
        <dbReference type="Google" id="ProtNLM"/>
    </source>
</evidence>
<feature type="transmembrane region" description="Helical" evidence="1">
    <location>
        <begin position="52"/>
        <end position="85"/>
    </location>
</feature>
<organism evidence="2 3">
    <name type="scientific">Pectobacterium cacticida</name>
    <dbReference type="NCBI Taxonomy" id="69221"/>
    <lineage>
        <taxon>Bacteria</taxon>
        <taxon>Pseudomonadati</taxon>
        <taxon>Pseudomonadota</taxon>
        <taxon>Gammaproteobacteria</taxon>
        <taxon>Enterobacterales</taxon>
        <taxon>Pectobacteriaceae</taxon>
        <taxon>Pectobacterium</taxon>
    </lineage>
</organism>
<gene>
    <name evidence="2" type="ORF">QNA12_14555</name>
</gene>
<keyword evidence="1" id="KW-0812">Transmembrane</keyword>
<sequence length="126" mass="13995">MQNTAKNRAYQRGLKAAGIWKSTKNHLKQWDAACVAWATQNHLPKLVGHIPIAAGIVLFASGVLLGGAILSFVLIFAAGLISIILGKSSDSHIESYVADSSSHYHPHRNTWDNHRHSWEEENKWDD</sequence>
<evidence type="ECO:0000313" key="2">
    <source>
        <dbReference type="EMBL" id="WWO37756.1"/>
    </source>
</evidence>
<evidence type="ECO:0000256" key="1">
    <source>
        <dbReference type="SAM" id="Phobius"/>
    </source>
</evidence>
<keyword evidence="1" id="KW-0472">Membrane</keyword>
<protein>
    <recommendedName>
        <fullName evidence="4">DUF3742 family protein</fullName>
    </recommendedName>
</protein>
<dbReference type="EMBL" id="CP125967">
    <property type="protein sequence ID" value="WWO37756.1"/>
    <property type="molecule type" value="Genomic_DNA"/>
</dbReference>
<dbReference type="Proteomes" id="UP001379444">
    <property type="component" value="Chromosome"/>
</dbReference>
<keyword evidence="3" id="KW-1185">Reference proteome</keyword>
<accession>A0ABZ2G7H5</accession>
<evidence type="ECO:0000313" key="3">
    <source>
        <dbReference type="Proteomes" id="UP001379444"/>
    </source>
</evidence>